<dbReference type="InterPro" id="IPR007668">
    <property type="entry name" value="RFX1_trans_act"/>
</dbReference>
<feature type="domain" description="RFX1 transcription activation region" evidence="12">
    <location>
        <begin position="25"/>
        <end position="134"/>
    </location>
</feature>
<dbReference type="Pfam" id="PF02257">
    <property type="entry name" value="RFX_DNA_binding"/>
    <property type="match status" value="1"/>
</dbReference>
<evidence type="ECO:0000256" key="3">
    <source>
        <dbReference type="ARBA" id="ARBA00022491"/>
    </source>
</evidence>
<reference evidence="14" key="2">
    <citation type="submission" date="2025-09" db="UniProtKB">
        <authorList>
            <consortium name="Ensembl"/>
        </authorList>
    </citation>
    <scope>IDENTIFICATION</scope>
</reference>
<evidence type="ECO:0000256" key="2">
    <source>
        <dbReference type="ARBA" id="ARBA00022473"/>
    </source>
</evidence>
<keyword evidence="15" id="KW-1185">Reference proteome</keyword>
<dbReference type="GO" id="GO:0030154">
    <property type="term" value="P:cell differentiation"/>
    <property type="evidence" value="ECO:0007669"/>
    <property type="project" value="UniProtKB-KW"/>
</dbReference>
<protein>
    <recommendedName>
        <fullName evidence="9">Transcription factor RFX3</fullName>
    </recommendedName>
    <alternativeName>
        <fullName evidence="10">Regulatory factor X 3</fullName>
    </alternativeName>
</protein>
<evidence type="ECO:0000256" key="4">
    <source>
        <dbReference type="ARBA" id="ARBA00022782"/>
    </source>
</evidence>
<organism evidence="14 15">
    <name type="scientific">Bubo bubo</name>
    <name type="common">Eurasian eagle-owl</name>
    <name type="synonym">Strix bubo</name>
    <dbReference type="NCBI Taxonomy" id="30461"/>
    <lineage>
        <taxon>Eukaryota</taxon>
        <taxon>Metazoa</taxon>
        <taxon>Chordata</taxon>
        <taxon>Craniata</taxon>
        <taxon>Vertebrata</taxon>
        <taxon>Euteleostomi</taxon>
        <taxon>Archelosauria</taxon>
        <taxon>Archosauria</taxon>
        <taxon>Dinosauria</taxon>
        <taxon>Saurischia</taxon>
        <taxon>Theropoda</taxon>
        <taxon>Coelurosauria</taxon>
        <taxon>Aves</taxon>
        <taxon>Neognathae</taxon>
        <taxon>Neoaves</taxon>
        <taxon>Telluraves</taxon>
        <taxon>Strigiformes</taxon>
        <taxon>Strigidae</taxon>
        <taxon>Bubo</taxon>
    </lineage>
</organism>
<dbReference type="Ensembl" id="ENSBOBT00000019152.1">
    <property type="protein sequence ID" value="ENSBOBP00000018723.1"/>
    <property type="gene ID" value="ENSBOBG00000011452.1"/>
</dbReference>
<keyword evidence="8" id="KW-0539">Nucleus</keyword>
<feature type="domain" description="RFX1-4/6/8-like BCD" evidence="13">
    <location>
        <begin position="285"/>
        <end position="576"/>
    </location>
</feature>
<evidence type="ECO:0000256" key="6">
    <source>
        <dbReference type="ARBA" id="ARBA00023125"/>
    </source>
</evidence>
<evidence type="ECO:0000259" key="12">
    <source>
        <dbReference type="Pfam" id="PF04589"/>
    </source>
</evidence>
<evidence type="ECO:0000313" key="15">
    <source>
        <dbReference type="Proteomes" id="UP000694567"/>
    </source>
</evidence>
<keyword evidence="7" id="KW-0804">Transcription</keyword>
<sequence length="681" mass="76321">MQTSETGSDTGSTVTLQTSVAGQAAVPTQVVQQVPVQQQVQQVQTVQQVQHVYPAQVQYVEGSDTVYTNGAIRSTTYPYTETQMYSQNTGGNYFDTQGSSAQVTTVVSSHSMVGTGGIQMGVTGGQLISSSGGTYLIGNSMENSGHSVTHTTRSEPSKKYPLQPLLTTLTRRLGTRGNSKYHYYGIRVKPDSPLNRLQEDMQYMAMRQQPMQQKQRYKPMQKVDGVADGFTGSGQQTGTSVEQTVIAQSQHHQQFLDASRVLPEFGEVEISSLPDGTTFEDIKSLQSLYREHCEAILDVVVNLQFSLIEKLWQTFWRYSPSAPPDGTTITEPSNLSEIESRLPKAKLITLCKSESILKWMCNCDHVMYQALVEILIPDVLRPIPSALTQAIRNFAKSLEGWLSNAMNNIPQRMIQTKVAAVSAFAQTLRRYTSLNHLAQAARAVLQNTSQINQMLNDLNRVDFANVQEQASWVCQCDDNMVQRLETDFKMTLQQQSTLEQWAAWLDNVMMQALKPYEGRPSFPKAARQFLLKWSFYSSMVIRDLTLRSAASFGSFHLIRLLYDEYMFYLVEHRVAQATGETPIALVLEFFPFMLVSWWFVCADEGSEVESEIDEELDENGEPQAKREKTELNQAFQVGCMQPVLESGVQQNLLNPIHNEHIVATTQTIRQCSATGNTYTAV</sequence>
<evidence type="ECO:0000259" key="13">
    <source>
        <dbReference type="Pfam" id="PF25340"/>
    </source>
</evidence>
<keyword evidence="6" id="KW-0238">DNA-binding</keyword>
<evidence type="ECO:0000256" key="9">
    <source>
        <dbReference type="ARBA" id="ARBA00040859"/>
    </source>
</evidence>
<evidence type="ECO:0000256" key="1">
    <source>
        <dbReference type="ARBA" id="ARBA00004123"/>
    </source>
</evidence>
<dbReference type="GO" id="GO:0000978">
    <property type="term" value="F:RNA polymerase II cis-regulatory region sequence-specific DNA binding"/>
    <property type="evidence" value="ECO:0007669"/>
    <property type="project" value="TreeGrafter"/>
</dbReference>
<name>A0A8C0FHT8_BUBBB</name>
<feature type="domain" description="RFX-type winged-helix" evidence="11">
    <location>
        <begin position="169"/>
        <end position="189"/>
    </location>
</feature>
<dbReference type="InterPro" id="IPR003150">
    <property type="entry name" value="DNA-bd_RFX"/>
</dbReference>
<evidence type="ECO:0000256" key="7">
    <source>
        <dbReference type="ARBA" id="ARBA00023163"/>
    </source>
</evidence>
<dbReference type="GO" id="GO:0000981">
    <property type="term" value="F:DNA-binding transcription factor activity, RNA polymerase II-specific"/>
    <property type="evidence" value="ECO:0007669"/>
    <property type="project" value="TreeGrafter"/>
</dbReference>
<dbReference type="Proteomes" id="UP000694567">
    <property type="component" value="Unplaced"/>
</dbReference>
<evidence type="ECO:0000313" key="14">
    <source>
        <dbReference type="Ensembl" id="ENSBOBP00000018723.1"/>
    </source>
</evidence>
<keyword evidence="4" id="KW-0221">Differentiation</keyword>
<dbReference type="GO" id="GO:0005634">
    <property type="term" value="C:nucleus"/>
    <property type="evidence" value="ECO:0007669"/>
    <property type="project" value="UniProtKB-SubCell"/>
</dbReference>
<dbReference type="InterPro" id="IPR039779">
    <property type="entry name" value="RFX-like"/>
</dbReference>
<dbReference type="PANTHER" id="PTHR12619">
    <property type="entry name" value="RFX TRANSCRIPTION FACTOR FAMILY"/>
    <property type="match status" value="1"/>
</dbReference>
<accession>A0A8C0FHT8</accession>
<keyword evidence="3" id="KW-0678">Repressor</keyword>
<dbReference type="Gene3D" id="1.10.10.10">
    <property type="entry name" value="Winged helix-like DNA-binding domain superfamily/Winged helix DNA-binding domain"/>
    <property type="match status" value="1"/>
</dbReference>
<evidence type="ECO:0000256" key="8">
    <source>
        <dbReference type="ARBA" id="ARBA00023242"/>
    </source>
</evidence>
<dbReference type="PANTHER" id="PTHR12619:SF20">
    <property type="entry name" value="TRANSCRIPTION FACTOR RFX3"/>
    <property type="match status" value="1"/>
</dbReference>
<evidence type="ECO:0000256" key="10">
    <source>
        <dbReference type="ARBA" id="ARBA00042137"/>
    </source>
</evidence>
<dbReference type="InterPro" id="IPR057321">
    <property type="entry name" value="RFX1-4/6/8-like_BCD"/>
</dbReference>
<comment type="subcellular location">
    <subcellularLocation>
        <location evidence="1">Nucleus</location>
    </subcellularLocation>
</comment>
<dbReference type="InterPro" id="IPR036388">
    <property type="entry name" value="WH-like_DNA-bd_sf"/>
</dbReference>
<evidence type="ECO:0000256" key="5">
    <source>
        <dbReference type="ARBA" id="ARBA00023015"/>
    </source>
</evidence>
<evidence type="ECO:0000259" key="11">
    <source>
        <dbReference type="Pfam" id="PF02257"/>
    </source>
</evidence>
<keyword evidence="5" id="KW-0805">Transcription regulation</keyword>
<dbReference type="Pfam" id="PF04589">
    <property type="entry name" value="RFX1_trans_act"/>
    <property type="match status" value="1"/>
</dbReference>
<keyword evidence="2" id="KW-0217">Developmental protein</keyword>
<proteinExistence type="predicted"/>
<dbReference type="Pfam" id="PF25340">
    <property type="entry name" value="BCD_RFX"/>
    <property type="match status" value="1"/>
</dbReference>
<dbReference type="AlphaFoldDB" id="A0A8C0FHT8"/>
<reference evidence="14" key="1">
    <citation type="submission" date="2025-08" db="UniProtKB">
        <authorList>
            <consortium name="Ensembl"/>
        </authorList>
    </citation>
    <scope>IDENTIFICATION</scope>
</reference>